<proteinExistence type="predicted"/>
<feature type="compositionally biased region" description="Basic and acidic residues" evidence="1">
    <location>
        <begin position="159"/>
        <end position="169"/>
    </location>
</feature>
<protein>
    <submittedName>
        <fullName evidence="2">Uncharacterized protein</fullName>
    </submittedName>
</protein>
<gene>
    <name evidence="2" type="ORF">TRIATDRAFT_86532</name>
</gene>
<dbReference type="OrthoDB" id="5103551at2759"/>
<evidence type="ECO:0000313" key="3">
    <source>
        <dbReference type="Proteomes" id="UP000005426"/>
    </source>
</evidence>
<accession>G9P1U3</accession>
<feature type="compositionally biased region" description="Acidic residues" evidence="1">
    <location>
        <begin position="292"/>
        <end position="301"/>
    </location>
</feature>
<organism evidence="2 3">
    <name type="scientific">Hypocrea atroviridis (strain ATCC 20476 / IMI 206040)</name>
    <name type="common">Trichoderma atroviride</name>
    <dbReference type="NCBI Taxonomy" id="452589"/>
    <lineage>
        <taxon>Eukaryota</taxon>
        <taxon>Fungi</taxon>
        <taxon>Dikarya</taxon>
        <taxon>Ascomycota</taxon>
        <taxon>Pezizomycotina</taxon>
        <taxon>Sordariomycetes</taxon>
        <taxon>Hypocreomycetidae</taxon>
        <taxon>Hypocreales</taxon>
        <taxon>Hypocreaceae</taxon>
        <taxon>Trichoderma</taxon>
    </lineage>
</organism>
<reference evidence="2 3" key="1">
    <citation type="journal article" date="2011" name="Genome Biol.">
        <title>Comparative genome sequence analysis underscores mycoparasitism as the ancestral life style of Trichoderma.</title>
        <authorList>
            <person name="Kubicek C.P."/>
            <person name="Herrera-Estrella A."/>
            <person name="Seidl-Seiboth V."/>
            <person name="Martinez D.A."/>
            <person name="Druzhinina I.S."/>
            <person name="Thon M."/>
            <person name="Zeilinger S."/>
            <person name="Casas-Flores S."/>
            <person name="Horwitz B.A."/>
            <person name="Mukherjee P.K."/>
            <person name="Mukherjee M."/>
            <person name="Kredics L."/>
            <person name="Alcaraz L.D."/>
            <person name="Aerts A."/>
            <person name="Antal Z."/>
            <person name="Atanasova L."/>
            <person name="Cervantes-Badillo M.G."/>
            <person name="Challacombe J."/>
            <person name="Chertkov O."/>
            <person name="McCluskey K."/>
            <person name="Coulpier F."/>
            <person name="Deshpande N."/>
            <person name="von Doehren H."/>
            <person name="Ebbole D.J."/>
            <person name="Esquivel-Naranjo E.U."/>
            <person name="Fekete E."/>
            <person name="Flipphi M."/>
            <person name="Glaser F."/>
            <person name="Gomez-Rodriguez E.Y."/>
            <person name="Gruber S."/>
            <person name="Han C."/>
            <person name="Henrissat B."/>
            <person name="Hermosa R."/>
            <person name="Hernandez-Onate M."/>
            <person name="Karaffa L."/>
            <person name="Kosti I."/>
            <person name="Le Crom S."/>
            <person name="Lindquist E."/>
            <person name="Lucas S."/>
            <person name="Luebeck M."/>
            <person name="Luebeck P.S."/>
            <person name="Margeot A."/>
            <person name="Metz B."/>
            <person name="Misra M."/>
            <person name="Nevalainen H."/>
            <person name="Omann M."/>
            <person name="Packer N."/>
            <person name="Perrone G."/>
            <person name="Uresti-Rivera E.E."/>
            <person name="Salamov A."/>
            <person name="Schmoll M."/>
            <person name="Seiboth B."/>
            <person name="Shapiro H."/>
            <person name="Sukno S."/>
            <person name="Tamayo-Ramos J.A."/>
            <person name="Tisch D."/>
            <person name="Wiest A."/>
            <person name="Wilkinson H.H."/>
            <person name="Zhang M."/>
            <person name="Coutinho P.M."/>
            <person name="Kenerley C.M."/>
            <person name="Monte E."/>
            <person name="Baker S.E."/>
            <person name="Grigoriev I.V."/>
        </authorList>
    </citation>
    <scope>NUCLEOTIDE SEQUENCE [LARGE SCALE GENOMIC DNA]</scope>
    <source>
        <strain evidence="3">ATCC 20476 / IMI 206040</strain>
    </source>
</reference>
<comment type="caution">
    <text evidence="2">The sequence shown here is derived from an EMBL/GenBank/DDBJ whole genome shotgun (WGS) entry which is preliminary data.</text>
</comment>
<sequence>MATGDRSMSTLESACGFLFEFEQIHGYRGTQQKLNLLIPLQSVKMSYSKVLTLPNLRDKLRPDVLRRVDGILADLRVEMRPLAKKHQIGAQSTVKMDLHNKKRELAAVEKLIVILHEEYDAGHLDTADEELCLDRCNLDRRFKALTADTVVPGASGQEIGDRVHNDKMSKRSNGSIDKSPYVDEAYMDSLIAPYKTPKGAKSPILAAKDDADADEDQGFEAVDGETMDAFLADSSDDPGAPPTSPLTVESDDSMDDIEIDGEIVIVEEDGEGWENIDDEYKWGDAWVDVDEDVDEYADEDEDRRIRGQRRR</sequence>
<keyword evidence="3" id="KW-1185">Reference proteome</keyword>
<name>G9P1U3_HYPAI</name>
<dbReference type="Proteomes" id="UP000005426">
    <property type="component" value="Unassembled WGS sequence"/>
</dbReference>
<evidence type="ECO:0000313" key="2">
    <source>
        <dbReference type="EMBL" id="EHK42592.1"/>
    </source>
</evidence>
<feature type="region of interest" description="Disordered" evidence="1">
    <location>
        <begin position="156"/>
        <end position="177"/>
    </location>
</feature>
<evidence type="ECO:0000256" key="1">
    <source>
        <dbReference type="SAM" id="MobiDB-lite"/>
    </source>
</evidence>
<dbReference type="HOGENOM" id="CLU_894462_0_0_1"/>
<feature type="region of interest" description="Disordered" evidence="1">
    <location>
        <begin position="230"/>
        <end position="256"/>
    </location>
</feature>
<feature type="region of interest" description="Disordered" evidence="1">
    <location>
        <begin position="292"/>
        <end position="311"/>
    </location>
</feature>
<dbReference type="EMBL" id="ABDG02000026">
    <property type="protein sequence ID" value="EHK42592.1"/>
    <property type="molecule type" value="Genomic_DNA"/>
</dbReference>
<dbReference type="AlphaFoldDB" id="G9P1U3"/>